<evidence type="ECO:0000313" key="3">
    <source>
        <dbReference type="Proteomes" id="UP000054995"/>
    </source>
</evidence>
<gene>
    <name evidence="2" type="ORF">T4D_10988</name>
</gene>
<dbReference type="AlphaFoldDB" id="A0A0V1F6F4"/>
<comment type="caution">
    <text evidence="2">The sequence shown here is derived from an EMBL/GenBank/DDBJ whole genome shotgun (WGS) entry which is preliminary data.</text>
</comment>
<evidence type="ECO:0000313" key="2">
    <source>
        <dbReference type="EMBL" id="KRY81786.1"/>
    </source>
</evidence>
<dbReference type="EMBL" id="JYDT01000205">
    <property type="protein sequence ID" value="KRY81786.1"/>
    <property type="molecule type" value="Genomic_DNA"/>
</dbReference>
<keyword evidence="1" id="KW-0732">Signal</keyword>
<keyword evidence="3" id="KW-1185">Reference proteome</keyword>
<sequence length="109" mass="12335">MNLQCLHLLFSIPTSIAEMNVFVGLLSVAGIFHENHKNAGYNGVSIKLQEEIHSDAIGWHTVRHFSKATFYRKVKVKYARGKDRFTSEQAGSLTTLKCRNREASLKKTL</sequence>
<proteinExistence type="predicted"/>
<protein>
    <submittedName>
        <fullName evidence="2">Uncharacterized protein</fullName>
    </submittedName>
</protein>
<name>A0A0V1F6F4_TRIPS</name>
<accession>A0A0V1F6F4</accession>
<feature type="signal peptide" evidence="1">
    <location>
        <begin position="1"/>
        <end position="17"/>
    </location>
</feature>
<organism evidence="2 3">
    <name type="scientific">Trichinella pseudospiralis</name>
    <name type="common">Parasitic roundworm</name>
    <dbReference type="NCBI Taxonomy" id="6337"/>
    <lineage>
        <taxon>Eukaryota</taxon>
        <taxon>Metazoa</taxon>
        <taxon>Ecdysozoa</taxon>
        <taxon>Nematoda</taxon>
        <taxon>Enoplea</taxon>
        <taxon>Dorylaimia</taxon>
        <taxon>Trichinellida</taxon>
        <taxon>Trichinellidae</taxon>
        <taxon>Trichinella</taxon>
    </lineage>
</organism>
<evidence type="ECO:0000256" key="1">
    <source>
        <dbReference type="SAM" id="SignalP"/>
    </source>
</evidence>
<feature type="chain" id="PRO_5006877745" evidence="1">
    <location>
        <begin position="18"/>
        <end position="109"/>
    </location>
</feature>
<reference evidence="2 3" key="1">
    <citation type="submission" date="2015-01" db="EMBL/GenBank/DDBJ databases">
        <title>Evolution of Trichinella species and genotypes.</title>
        <authorList>
            <person name="Korhonen P.K."/>
            <person name="Edoardo P."/>
            <person name="Giuseppe L.R."/>
            <person name="Gasser R.B."/>
        </authorList>
    </citation>
    <scope>NUCLEOTIDE SEQUENCE [LARGE SCALE GENOMIC DNA]</scope>
    <source>
        <strain evidence="2">ISS470</strain>
    </source>
</reference>
<dbReference type="Proteomes" id="UP000054995">
    <property type="component" value="Unassembled WGS sequence"/>
</dbReference>